<keyword evidence="1" id="KW-0472">Membrane</keyword>
<dbReference type="SUPFAM" id="SSF82693">
    <property type="entry name" value="Multidrug efflux transporter AcrB pore domain, PN1, PN2, PC1 and PC2 subdomains"/>
    <property type="match status" value="2"/>
</dbReference>
<dbReference type="Gene3D" id="3.30.70.1320">
    <property type="entry name" value="Multidrug efflux transporter AcrB pore domain like"/>
    <property type="match status" value="1"/>
</dbReference>
<evidence type="ECO:0000313" key="2">
    <source>
        <dbReference type="EMBL" id="ODN71888.1"/>
    </source>
</evidence>
<feature type="transmembrane region" description="Helical" evidence="1">
    <location>
        <begin position="865"/>
        <end position="884"/>
    </location>
</feature>
<dbReference type="Pfam" id="PF00873">
    <property type="entry name" value="ACR_tran"/>
    <property type="match status" value="1"/>
</dbReference>
<feature type="transmembrane region" description="Helical" evidence="1">
    <location>
        <begin position="20"/>
        <end position="39"/>
    </location>
</feature>
<feature type="transmembrane region" description="Helical" evidence="1">
    <location>
        <begin position="993"/>
        <end position="1018"/>
    </location>
</feature>
<accession>A0A1E3H6C3</accession>
<dbReference type="Gene3D" id="3.30.70.1430">
    <property type="entry name" value="Multidrug efflux transporter AcrB pore domain"/>
    <property type="match status" value="2"/>
</dbReference>
<proteinExistence type="predicted"/>
<dbReference type="OrthoDB" id="9798415at2"/>
<feature type="transmembrane region" description="Helical" evidence="1">
    <location>
        <begin position="904"/>
        <end position="929"/>
    </location>
</feature>
<evidence type="ECO:0000256" key="1">
    <source>
        <dbReference type="SAM" id="Phobius"/>
    </source>
</evidence>
<dbReference type="SUPFAM" id="SSF82714">
    <property type="entry name" value="Multidrug efflux transporter AcrB TolC docking domain, DN and DC subdomains"/>
    <property type="match status" value="2"/>
</dbReference>
<feature type="transmembrane region" description="Helical" evidence="1">
    <location>
        <begin position="397"/>
        <end position="420"/>
    </location>
</feature>
<dbReference type="InterPro" id="IPR027463">
    <property type="entry name" value="AcrB_DN_DC_subdom"/>
</dbReference>
<dbReference type="Gene3D" id="3.30.70.1440">
    <property type="entry name" value="Multidrug efflux transporter AcrB pore domain"/>
    <property type="match status" value="1"/>
</dbReference>
<evidence type="ECO:0000313" key="3">
    <source>
        <dbReference type="Proteomes" id="UP000094622"/>
    </source>
</evidence>
<keyword evidence="1" id="KW-1133">Transmembrane helix</keyword>
<feature type="transmembrane region" description="Helical" evidence="1">
    <location>
        <begin position="440"/>
        <end position="459"/>
    </location>
</feature>
<comment type="caution">
    <text evidence="2">The sequence shown here is derived from an EMBL/GenBank/DDBJ whole genome shotgun (WGS) entry which is preliminary data.</text>
</comment>
<dbReference type="RefSeq" id="WP_069305894.1">
    <property type="nucleotide sequence ID" value="NZ_MCRJ01000012.1"/>
</dbReference>
<dbReference type="GO" id="GO:0042910">
    <property type="term" value="F:xenobiotic transmembrane transporter activity"/>
    <property type="evidence" value="ECO:0007669"/>
    <property type="project" value="TreeGrafter"/>
</dbReference>
<name>A0A1E3H6C3_9HYPH</name>
<dbReference type="PRINTS" id="PR00702">
    <property type="entry name" value="ACRIFLAVINRP"/>
</dbReference>
<dbReference type="GO" id="GO:0005886">
    <property type="term" value="C:plasma membrane"/>
    <property type="evidence" value="ECO:0007669"/>
    <property type="project" value="TreeGrafter"/>
</dbReference>
<feature type="transmembrane region" description="Helical" evidence="1">
    <location>
        <begin position="533"/>
        <end position="553"/>
    </location>
</feature>
<sequence length="1057" mass="113328">MTKEPAAGGLNLSRWAVTHQSLVLFLILILSLGGLYSYARLGRAEDPSFTIKVMVVSAVWPGATAEDMQRQVADPIEKVLQEVPHFDKVRTYSKAGQVYLQVQLEDSTPAGDVKEIWYQVRKRVGDIRGDLPSGLHGPFFNDDFGDVDSALYMLKGEGAGLAALKTEAEAIRQRLLRVPDVAKVRFYGNSDEKIFVEFSHAKLATLGLSPQDIFSSIAAQNLVTPAGAIDTPSEHVAVRVDGAIGGVAAVEAVPVNAGGRVFRIGDIATVRRGFEDPPSFEVRHEGAEALAIGVVMAEGANIETLGHALDAAMAEIRADMPVGFEIAQVADQPKIVEESVGEFIQAFLEALAIVLAVSFLSLGWRTGIVVALAVPLVLAIVMIVLDMLGMSLHRITLGALIIALGLLVDDAIIAVEMMVVKMEEGYDRLKAATFAWSSTAFPMLTGTLVTAAGFVPVGFAKSSAGEYAGGIFWVVGIALIASWFVAVIFTPYLGVKLLPNFAGHKGGGHGEMYTSRTYRALRAAVNWCVSHRVVVVLVTIGVFALSIWSFQFVEKQFFPNSPRPELTVELRLPEGSAIAATRAAVETVESRVKGDPDVLTYSSYVGAGAPRWFLSSNPELPKANYAILVLETTGPEARDRVKAEIERFTQEGGLPEARVRVSELALGPPVGFPVQFRVIGTDPVEVRRIARDVQAVVAANPKTVDAQLDWNEQAKSVRLVLDQDRVRALGLTPQSISDTLQTLLSGYEVTTVRDGIEKVAVVARAVPEERADLDNLGDLTVAVAGGAPVTVSQVARIDYGFEEPILWRQNRDMMITVRADVVPGVQAPDVSAEIAPTLSRVIDALPVGYRIETGGSIEESAKANVALFAVFPVMLLAMLTILMVQLQSFSKLGLVFSTAPLGLIGATGALIVFQQPFGFVALLGLIALAGMIMRNTLILVDQIAQDIDEGIAPWDAIVNATVRRSRPVVLTALAAILSMIPLAQNVFWGPMAVAIMGGLAVATVMTLLFVPALYALWFRVRRPEADDRPAVGEQLPLALPDPATAIPVRLAIAEAAE</sequence>
<feature type="transmembrane region" description="Helical" evidence="1">
    <location>
        <begin position="368"/>
        <end position="385"/>
    </location>
</feature>
<dbReference type="EMBL" id="MCRJ01000012">
    <property type="protein sequence ID" value="ODN71888.1"/>
    <property type="molecule type" value="Genomic_DNA"/>
</dbReference>
<keyword evidence="3" id="KW-1185">Reference proteome</keyword>
<reference evidence="2 3" key="1">
    <citation type="submission" date="2016-07" db="EMBL/GenBank/DDBJ databases">
        <title>Draft Genome Sequence of Methylobrevis pamukkalensis PK2.</title>
        <authorList>
            <person name="Vasilenko O.V."/>
            <person name="Doronina N.V."/>
            <person name="Shmareva M.N."/>
            <person name="Tarlachkov S.V."/>
            <person name="Mustakhimov I."/>
            <person name="Trotsenko Y.A."/>
        </authorList>
    </citation>
    <scope>NUCLEOTIDE SEQUENCE [LARGE SCALE GENOMIC DNA]</scope>
    <source>
        <strain evidence="2 3">PK2</strain>
    </source>
</reference>
<dbReference type="AlphaFoldDB" id="A0A1E3H6C3"/>
<feature type="transmembrane region" description="Helical" evidence="1">
    <location>
        <begin position="968"/>
        <end position="987"/>
    </location>
</feature>
<gene>
    <name evidence="2" type="primary">cnrA</name>
    <name evidence="2" type="ORF">A6302_00820</name>
</gene>
<dbReference type="PANTHER" id="PTHR32063:SF18">
    <property type="entry name" value="CATION EFFLUX SYSTEM PROTEIN"/>
    <property type="match status" value="1"/>
</dbReference>
<dbReference type="InterPro" id="IPR001036">
    <property type="entry name" value="Acrflvin-R"/>
</dbReference>
<feature type="transmembrane region" description="Helical" evidence="1">
    <location>
        <begin position="471"/>
        <end position="493"/>
    </location>
</feature>
<dbReference type="Gene3D" id="3.30.2090.10">
    <property type="entry name" value="Multidrug efflux transporter AcrB TolC docking domain, DN and DC subdomains"/>
    <property type="match status" value="2"/>
</dbReference>
<protein>
    <submittedName>
        <fullName evidence="2">Nickel and cobalt resistance protein CnrA</fullName>
    </submittedName>
</protein>
<dbReference type="PATRIC" id="fig|1439726.3.peg.858"/>
<dbReference type="Proteomes" id="UP000094622">
    <property type="component" value="Unassembled WGS sequence"/>
</dbReference>
<dbReference type="SUPFAM" id="SSF82866">
    <property type="entry name" value="Multidrug efflux transporter AcrB transmembrane domain"/>
    <property type="match status" value="2"/>
</dbReference>
<organism evidence="2 3">
    <name type="scientific">Methylobrevis pamukkalensis</name>
    <dbReference type="NCBI Taxonomy" id="1439726"/>
    <lineage>
        <taxon>Bacteria</taxon>
        <taxon>Pseudomonadati</taxon>
        <taxon>Pseudomonadota</taxon>
        <taxon>Alphaproteobacteria</taxon>
        <taxon>Hyphomicrobiales</taxon>
        <taxon>Pleomorphomonadaceae</taxon>
        <taxon>Methylobrevis</taxon>
    </lineage>
</organism>
<dbReference type="PANTHER" id="PTHR32063">
    <property type="match status" value="1"/>
</dbReference>
<keyword evidence="1" id="KW-0812">Transmembrane</keyword>
<dbReference type="Gene3D" id="1.20.1640.10">
    <property type="entry name" value="Multidrug efflux transporter AcrB transmembrane domain"/>
    <property type="match status" value="2"/>
</dbReference>